<proteinExistence type="predicted"/>
<protein>
    <recommendedName>
        <fullName evidence="3">Phytanoyl-CoA dioxygenase</fullName>
    </recommendedName>
</protein>
<reference evidence="1 2" key="1">
    <citation type="submission" date="2014-08" db="EMBL/GenBank/DDBJ databases">
        <title>Genomic and Phenotypic Diversity of Colwellia psychrerythraea strains from Disparate Marine Basins.</title>
        <authorList>
            <person name="Techtmann S.M."/>
            <person name="Stelling S.C."/>
            <person name="Utturkar S.M."/>
            <person name="Alshibli N."/>
            <person name="Harris A."/>
            <person name="Brown S.D."/>
            <person name="Hazen T.C."/>
        </authorList>
    </citation>
    <scope>NUCLEOTIDE SEQUENCE [LARGE SCALE GENOMIC DNA]</scope>
    <source>
        <strain evidence="1 2">GAB14E</strain>
    </source>
</reference>
<name>A0A099KF57_COLPS</name>
<evidence type="ECO:0008006" key="3">
    <source>
        <dbReference type="Google" id="ProtNLM"/>
    </source>
</evidence>
<dbReference type="AlphaFoldDB" id="A0A099KF57"/>
<dbReference type="EMBL" id="JQEC01000067">
    <property type="protein sequence ID" value="KGJ88243.1"/>
    <property type="molecule type" value="Genomic_DNA"/>
</dbReference>
<dbReference type="RefSeq" id="WP_033084135.1">
    <property type="nucleotide sequence ID" value="NZ_JQEC01000067.1"/>
</dbReference>
<dbReference type="Proteomes" id="UP000029868">
    <property type="component" value="Unassembled WGS sequence"/>
</dbReference>
<evidence type="ECO:0000313" key="2">
    <source>
        <dbReference type="Proteomes" id="UP000029868"/>
    </source>
</evidence>
<gene>
    <name evidence="1" type="ORF">GAB14E_4213</name>
</gene>
<sequence>MLKLDKAVSNEFLRDLVRSTIRGIEGKDCFYNQLHYVNRNFIDENSDYILDILIKGLSDIYPGITRNDIAYVNDFVAPVNLQNSAVRPVTVFNKENKYQWHIDTIDQWLGPCYNLWIPLFRQKAIEKLDDRSLFDVMTKNDVPSLYDKNGAPKTNYLIDSASQAPEYLKIAHQFTGIDIDTVSNSFLYYDAKGKIGVLPKNQIKAHSVIKPDLRDVYIFGADQFHSSGPSEFERIGVAAKFIITNPKFGFKERDEFRYPMPFSGWEGIYTGCYTQFKDFTTFRKYINFSIVGEQVELRRNQDKLDNICTILKEIEQEIEHLIITGSHKTLPESTEVEDMEVGLL</sequence>
<organism evidence="1 2">
    <name type="scientific">Colwellia psychrerythraea</name>
    <name type="common">Vibrio psychroerythus</name>
    <dbReference type="NCBI Taxonomy" id="28229"/>
    <lineage>
        <taxon>Bacteria</taxon>
        <taxon>Pseudomonadati</taxon>
        <taxon>Pseudomonadota</taxon>
        <taxon>Gammaproteobacteria</taxon>
        <taxon>Alteromonadales</taxon>
        <taxon>Colwelliaceae</taxon>
        <taxon>Colwellia</taxon>
    </lineage>
</organism>
<evidence type="ECO:0000313" key="1">
    <source>
        <dbReference type="EMBL" id="KGJ88243.1"/>
    </source>
</evidence>
<accession>A0A099KF57</accession>
<comment type="caution">
    <text evidence="1">The sequence shown here is derived from an EMBL/GenBank/DDBJ whole genome shotgun (WGS) entry which is preliminary data.</text>
</comment>
<dbReference type="PATRIC" id="fig|28229.3.peg.4187"/>